<dbReference type="Proteomes" id="UP000198960">
    <property type="component" value="Unassembled WGS sequence"/>
</dbReference>
<dbReference type="AlphaFoldDB" id="A0A1H8UPT7"/>
<dbReference type="OrthoDB" id="4555743at2"/>
<dbReference type="EMBL" id="FOEE01000009">
    <property type="protein sequence ID" value="SEP05161.1"/>
    <property type="molecule type" value="Genomic_DNA"/>
</dbReference>
<keyword evidence="3" id="KW-1185">Reference proteome</keyword>
<dbReference type="STRING" id="673521.SAMN05660991_02992"/>
<dbReference type="InterPro" id="IPR032710">
    <property type="entry name" value="NTF2-like_dom_sf"/>
</dbReference>
<organism evidence="2 3">
    <name type="scientific">Trujillonella endophytica</name>
    <dbReference type="NCBI Taxonomy" id="673521"/>
    <lineage>
        <taxon>Bacteria</taxon>
        <taxon>Bacillati</taxon>
        <taxon>Actinomycetota</taxon>
        <taxon>Actinomycetes</taxon>
        <taxon>Geodermatophilales</taxon>
        <taxon>Geodermatophilaceae</taxon>
        <taxon>Trujillonella</taxon>
    </lineage>
</organism>
<evidence type="ECO:0000313" key="2">
    <source>
        <dbReference type="EMBL" id="SEP05161.1"/>
    </source>
</evidence>
<dbReference type="InterPro" id="IPR011944">
    <property type="entry name" value="Steroid_delta5-4_isomerase"/>
</dbReference>
<evidence type="ECO:0000259" key="1">
    <source>
        <dbReference type="Pfam" id="PF13577"/>
    </source>
</evidence>
<gene>
    <name evidence="2" type="ORF">SAMN05660991_02992</name>
</gene>
<feature type="domain" description="SnoaL-like" evidence="1">
    <location>
        <begin position="11"/>
        <end position="126"/>
    </location>
</feature>
<dbReference type="InterPro" id="IPR037401">
    <property type="entry name" value="SnoaL-like"/>
</dbReference>
<dbReference type="RefSeq" id="WP_091944908.1">
    <property type="nucleotide sequence ID" value="NZ_FOEE01000009.1"/>
</dbReference>
<accession>A0A1H8UPT7</accession>
<reference evidence="3" key="1">
    <citation type="submission" date="2016-10" db="EMBL/GenBank/DDBJ databases">
        <authorList>
            <person name="Varghese N."/>
            <person name="Submissions S."/>
        </authorList>
    </citation>
    <scope>NUCLEOTIDE SEQUENCE [LARGE SCALE GENOMIC DNA]</scope>
    <source>
        <strain evidence="3">DSM 45413</strain>
    </source>
</reference>
<sequence>MTLPPDPSVSAAVHNAVAAYAHALDAGRTEDLAALFTPDGVAEVVGSALYEGRDAIREGYAAFAPTAPQLHLVGNTAITSWSQDAATAVSDLAFLRRGKGGWSVQLTGRYDDTLRRTDEGWLFTRRVLTLAP</sequence>
<dbReference type="NCBIfam" id="TIGR02246">
    <property type="entry name" value="SgcJ/EcaC family oxidoreductase"/>
    <property type="match status" value="1"/>
</dbReference>
<dbReference type="Gene3D" id="3.10.450.50">
    <property type="match status" value="1"/>
</dbReference>
<dbReference type="SUPFAM" id="SSF54427">
    <property type="entry name" value="NTF2-like"/>
    <property type="match status" value="1"/>
</dbReference>
<proteinExistence type="predicted"/>
<protein>
    <recommendedName>
        <fullName evidence="1">SnoaL-like domain-containing protein</fullName>
    </recommendedName>
</protein>
<name>A0A1H8UPT7_9ACTN</name>
<dbReference type="Pfam" id="PF13577">
    <property type="entry name" value="SnoaL_4"/>
    <property type="match status" value="1"/>
</dbReference>
<evidence type="ECO:0000313" key="3">
    <source>
        <dbReference type="Proteomes" id="UP000198960"/>
    </source>
</evidence>